<sequence>MYFYKCLTKQLQDKKPFVVYRKPNASKMVGLFQKTFDLHQVRDFSEIGFVMAPFSQGQRFYIPLDQAAVLVDQAPVGEMSFEQNVLDYNDQHAKQAFESLVSNCIEAIDQGLFDKVVPSRKEIIKVNLQEDIQGLFQKLCISYPTAFCYVMYHPAIGMWAGATPESLLKINQGILQTMALAGTQLNHDREEVIWQAKEREEQAFVTDFIIKTLDPLTSNIKTSEPYTKRAAKVMHICTDITAELTQNNLEEIVTALHPTPAVCGMPKANAHEFLLKQEGYQRKYYSGYIGELNCDVVNQSLSNVDLYVNLRCMEVEEDRVNLYIGCGVTKDSDPQAEFIETVNKSSTMKKVLM</sequence>
<name>A0A7K1GNF0_9FLAO</name>
<dbReference type="Gene3D" id="3.60.120.10">
    <property type="entry name" value="Anthranilate synthase"/>
    <property type="match status" value="1"/>
</dbReference>
<dbReference type="OrthoDB" id="9806579at2"/>
<evidence type="ECO:0000256" key="4">
    <source>
        <dbReference type="ARBA" id="ARBA00023235"/>
    </source>
</evidence>
<dbReference type="NCBIfam" id="TIGR00543">
    <property type="entry name" value="isochor_syn"/>
    <property type="match status" value="1"/>
</dbReference>
<dbReference type="Pfam" id="PF00425">
    <property type="entry name" value="Chorismate_bind"/>
    <property type="match status" value="1"/>
</dbReference>
<keyword evidence="8" id="KW-1185">Reference proteome</keyword>
<evidence type="ECO:0000313" key="8">
    <source>
        <dbReference type="Proteomes" id="UP000488936"/>
    </source>
</evidence>
<dbReference type="PANTHER" id="PTHR42839:SF2">
    <property type="entry name" value="ISOCHORISMATE SYNTHASE ENTC"/>
    <property type="match status" value="1"/>
</dbReference>
<evidence type="ECO:0000256" key="2">
    <source>
        <dbReference type="ARBA" id="ARBA00005297"/>
    </source>
</evidence>
<evidence type="ECO:0000313" key="7">
    <source>
        <dbReference type="EMBL" id="MTH30260.1"/>
    </source>
</evidence>
<dbReference type="RefSeq" id="WP_155036245.1">
    <property type="nucleotide sequence ID" value="NZ_JBHTIG010000010.1"/>
</dbReference>
<reference evidence="7 8" key="1">
    <citation type="journal article" date="2006" name="Int. J. Syst. Evol. Microbiol.">
        <title>Myroides pelagicus sp. nov., isolated from seawater in Thailand.</title>
        <authorList>
            <person name="Yoon J."/>
            <person name="Maneerat S."/>
            <person name="Kawai F."/>
            <person name="Yokota A."/>
        </authorList>
    </citation>
    <scope>NUCLEOTIDE SEQUENCE [LARGE SCALE GENOMIC DNA]</scope>
    <source>
        <strain evidence="7 8">SM1T</strain>
    </source>
</reference>
<dbReference type="GO" id="GO:0008909">
    <property type="term" value="F:isochorismate synthase activity"/>
    <property type="evidence" value="ECO:0007669"/>
    <property type="project" value="UniProtKB-EC"/>
</dbReference>
<evidence type="ECO:0000256" key="1">
    <source>
        <dbReference type="ARBA" id="ARBA00000799"/>
    </source>
</evidence>
<dbReference type="EMBL" id="WMJY01000021">
    <property type="protein sequence ID" value="MTH30260.1"/>
    <property type="molecule type" value="Genomic_DNA"/>
</dbReference>
<evidence type="ECO:0000259" key="6">
    <source>
        <dbReference type="Pfam" id="PF00425"/>
    </source>
</evidence>
<gene>
    <name evidence="7" type="ORF">GJV77_10160</name>
</gene>
<comment type="catalytic activity">
    <reaction evidence="1">
        <text>chorismate = isochorismate</text>
        <dbReference type="Rhea" id="RHEA:18985"/>
        <dbReference type="ChEBI" id="CHEBI:29748"/>
        <dbReference type="ChEBI" id="CHEBI:29780"/>
        <dbReference type="EC" id="5.4.4.2"/>
    </reaction>
</comment>
<dbReference type="InterPro" id="IPR005801">
    <property type="entry name" value="ADC_synthase"/>
</dbReference>
<dbReference type="PANTHER" id="PTHR42839">
    <property type="entry name" value="ISOCHORISMATE SYNTHASE ENTC"/>
    <property type="match status" value="1"/>
</dbReference>
<feature type="domain" description="Chorismate-utilising enzyme C-terminal" evidence="6">
    <location>
        <begin position="94"/>
        <end position="344"/>
    </location>
</feature>
<evidence type="ECO:0000256" key="5">
    <source>
        <dbReference type="ARBA" id="ARBA00041564"/>
    </source>
</evidence>
<dbReference type="EC" id="5.4.4.2" evidence="3"/>
<comment type="similarity">
    <text evidence="2">Belongs to the isochorismate synthase family.</text>
</comment>
<dbReference type="InterPro" id="IPR004561">
    <property type="entry name" value="IsoChor_synthase"/>
</dbReference>
<protein>
    <recommendedName>
        <fullName evidence="3">isochorismate synthase</fullName>
        <ecNumber evidence="3">5.4.4.2</ecNumber>
    </recommendedName>
    <alternativeName>
        <fullName evidence="5">Isochorismate mutase</fullName>
    </alternativeName>
</protein>
<comment type="caution">
    <text evidence="7">The sequence shown here is derived from an EMBL/GenBank/DDBJ whole genome shotgun (WGS) entry which is preliminary data.</text>
</comment>
<evidence type="ECO:0000256" key="3">
    <source>
        <dbReference type="ARBA" id="ARBA00012824"/>
    </source>
</evidence>
<accession>A0A7K1GNF0</accession>
<dbReference type="Proteomes" id="UP000488936">
    <property type="component" value="Unassembled WGS sequence"/>
</dbReference>
<dbReference type="InterPro" id="IPR015890">
    <property type="entry name" value="Chorismate_C"/>
</dbReference>
<proteinExistence type="inferred from homology"/>
<dbReference type="AlphaFoldDB" id="A0A7K1GNF0"/>
<organism evidence="7 8">
    <name type="scientific">Myroides pelagicus</name>
    <dbReference type="NCBI Taxonomy" id="270914"/>
    <lineage>
        <taxon>Bacteria</taxon>
        <taxon>Pseudomonadati</taxon>
        <taxon>Bacteroidota</taxon>
        <taxon>Flavobacteriia</taxon>
        <taxon>Flavobacteriales</taxon>
        <taxon>Flavobacteriaceae</taxon>
        <taxon>Myroides</taxon>
    </lineage>
</organism>
<dbReference type="SUPFAM" id="SSF56322">
    <property type="entry name" value="ADC synthase"/>
    <property type="match status" value="1"/>
</dbReference>
<keyword evidence="4 7" id="KW-0413">Isomerase</keyword>